<keyword evidence="6 10" id="KW-0808">Transferase</keyword>
<dbReference type="EMBL" id="CAJNBJ010000016">
    <property type="protein sequence ID" value="CAE6761067.1"/>
    <property type="molecule type" value="Genomic_DNA"/>
</dbReference>
<comment type="caution">
    <text evidence="10">The sequence shown here is derived from an EMBL/GenBank/DDBJ whole genome shotgun (WGS) entry which is preliminary data.</text>
</comment>
<dbReference type="GO" id="GO:0004645">
    <property type="term" value="F:1,4-alpha-oligoglucan phosphorylase activity"/>
    <property type="evidence" value="ECO:0007669"/>
    <property type="project" value="UniProtKB-EC"/>
</dbReference>
<organism evidence="10 11">
    <name type="scientific">Nitrospira defluvii</name>
    <dbReference type="NCBI Taxonomy" id="330214"/>
    <lineage>
        <taxon>Bacteria</taxon>
        <taxon>Pseudomonadati</taxon>
        <taxon>Nitrospirota</taxon>
        <taxon>Nitrospiria</taxon>
        <taxon>Nitrospirales</taxon>
        <taxon>Nitrospiraceae</taxon>
        <taxon>Nitrospira</taxon>
    </lineage>
</organism>
<evidence type="ECO:0000256" key="7">
    <source>
        <dbReference type="ARBA" id="ARBA00022898"/>
    </source>
</evidence>
<gene>
    <name evidence="10" type="ORF">NSPZN2_30648</name>
</gene>
<sequence>MIRPGRTALVAYFSMEIGLNPLMPTYAGGLGVLAGDTIRSAADLGVPMVGVTLLHRRGYFYQRLDREGRQSEEPVAWTISDFAEPLEPRVTVEIEGRRVQVRAWRHVVTGMSGHPVPVYLLDTDLQENSPWDRTITDSLYGGDAHYRLCQEMVLGFGGFALLQALGHDHIYRYHLNEGHAALLVLAMIEAAIGAEPRNGEVPPEVIEKVREHCVFTTHTPVPAGHDQFPADLAHRVLGTRRCELAQACQHQGALNMTLLALRGSRFVNGVAMRHGEVSHSLYPGYPIHSITNGVHAVAWAAPAFQSLYDRHLPDWRYDQLSLRYAISIPGTDIWAAHRETKLALVDEVNRETNAGFDRDVLTIGFARRATAYKRGMLVFHDVERLQRLGKQVGPIQFVFAGKAHPQDQEGKEMIRRIHAMRGQLSVAYLANYDMTLARLLCAGVDVWLNTPLPPMEASGTSGMKAAMNGVPSLSVLDGWWVEGHIEGVTGWSIGEKVEACGSPPEEMQACHAAALYDKLEQQVLPLFYKDRDRFIEIMTHTIAINGAFFNTQRMVGQYLRNAYRLVDQAVNGA</sequence>
<keyword evidence="8" id="KW-0119">Carbohydrate metabolism</keyword>
<evidence type="ECO:0000256" key="3">
    <source>
        <dbReference type="ARBA" id="ARBA00006047"/>
    </source>
</evidence>
<dbReference type="Proteomes" id="UP000675880">
    <property type="component" value="Unassembled WGS sequence"/>
</dbReference>
<protein>
    <recommendedName>
        <fullName evidence="4">glycogen phosphorylase</fullName>
        <ecNumber evidence="4">2.4.1.1</ecNumber>
    </recommendedName>
</protein>
<keyword evidence="11" id="KW-1185">Reference proteome</keyword>
<dbReference type="PANTHER" id="PTHR42655:SF1">
    <property type="entry name" value="GLYCOGEN PHOSPHORYLASE"/>
    <property type="match status" value="1"/>
</dbReference>
<evidence type="ECO:0000313" key="10">
    <source>
        <dbReference type="EMBL" id="CAE6761067.1"/>
    </source>
</evidence>
<dbReference type="PROSITE" id="PS00102">
    <property type="entry name" value="PHOSPHORYLASE"/>
    <property type="match status" value="1"/>
</dbReference>
<dbReference type="InterPro" id="IPR000811">
    <property type="entry name" value="Glyco_trans_35"/>
</dbReference>
<accession>A0ABM8RMM7</accession>
<evidence type="ECO:0000256" key="5">
    <source>
        <dbReference type="ARBA" id="ARBA00022676"/>
    </source>
</evidence>
<dbReference type="SUPFAM" id="SSF53756">
    <property type="entry name" value="UDP-Glycosyltransferase/glycogen phosphorylase"/>
    <property type="match status" value="1"/>
</dbReference>
<comment type="catalytic activity">
    <reaction evidence="1">
        <text>[(1-&gt;4)-alpha-D-glucosyl](n) + phosphate = [(1-&gt;4)-alpha-D-glucosyl](n-1) + alpha-D-glucose 1-phosphate</text>
        <dbReference type="Rhea" id="RHEA:41732"/>
        <dbReference type="Rhea" id="RHEA-COMP:9584"/>
        <dbReference type="Rhea" id="RHEA-COMP:9586"/>
        <dbReference type="ChEBI" id="CHEBI:15444"/>
        <dbReference type="ChEBI" id="CHEBI:43474"/>
        <dbReference type="ChEBI" id="CHEBI:58601"/>
        <dbReference type="EC" id="2.4.1.1"/>
    </reaction>
</comment>
<evidence type="ECO:0000256" key="1">
    <source>
        <dbReference type="ARBA" id="ARBA00001275"/>
    </source>
</evidence>
<proteinExistence type="inferred from homology"/>
<comment type="function">
    <text evidence="9">Phosphorylase is an important allosteric enzyme in carbohydrate metabolism. Enzymes from different sources differ in their regulatory mechanisms and in their natural substrates. However, all known phosphorylases share catalytic and structural properties.</text>
</comment>
<keyword evidence="7" id="KW-0663">Pyridoxal phosphate</keyword>
<comment type="cofactor">
    <cofactor evidence="2">
        <name>pyridoxal 5'-phosphate</name>
        <dbReference type="ChEBI" id="CHEBI:597326"/>
    </cofactor>
</comment>
<dbReference type="PANTHER" id="PTHR42655">
    <property type="entry name" value="GLYCOGEN PHOSPHORYLASE"/>
    <property type="match status" value="1"/>
</dbReference>
<reference evidence="10 11" key="1">
    <citation type="submission" date="2021-02" db="EMBL/GenBank/DDBJ databases">
        <authorList>
            <person name="Han P."/>
        </authorList>
    </citation>
    <scope>NUCLEOTIDE SEQUENCE [LARGE SCALE GENOMIC DNA]</scope>
    <source>
        <strain evidence="10">Candidatus Nitrospira sp. ZN2</strain>
    </source>
</reference>
<evidence type="ECO:0000256" key="6">
    <source>
        <dbReference type="ARBA" id="ARBA00022679"/>
    </source>
</evidence>
<keyword evidence="5 10" id="KW-0328">Glycosyltransferase</keyword>
<dbReference type="Gene3D" id="3.40.50.2000">
    <property type="entry name" value="Glycogen Phosphorylase B"/>
    <property type="match status" value="2"/>
</dbReference>
<evidence type="ECO:0000256" key="4">
    <source>
        <dbReference type="ARBA" id="ARBA00012591"/>
    </source>
</evidence>
<dbReference type="EC" id="2.4.1.1" evidence="4"/>
<dbReference type="Pfam" id="PF00343">
    <property type="entry name" value="Phosphorylase"/>
    <property type="match status" value="1"/>
</dbReference>
<evidence type="ECO:0000256" key="2">
    <source>
        <dbReference type="ARBA" id="ARBA00001933"/>
    </source>
</evidence>
<dbReference type="InterPro" id="IPR011834">
    <property type="entry name" value="Agluc_phsphrylas"/>
</dbReference>
<evidence type="ECO:0000256" key="9">
    <source>
        <dbReference type="ARBA" id="ARBA00025174"/>
    </source>
</evidence>
<evidence type="ECO:0000313" key="11">
    <source>
        <dbReference type="Proteomes" id="UP000675880"/>
    </source>
</evidence>
<dbReference type="InterPro" id="IPR035090">
    <property type="entry name" value="Pyridoxal_P_attach_site"/>
</dbReference>
<name>A0ABM8RMM7_9BACT</name>
<comment type="similarity">
    <text evidence="3">Belongs to the glycogen phosphorylase family.</text>
</comment>
<dbReference type="RefSeq" id="WP_213042780.1">
    <property type="nucleotide sequence ID" value="NZ_CAJNBJ010000016.1"/>
</dbReference>
<dbReference type="InterPro" id="IPR052182">
    <property type="entry name" value="Glycogen/Maltodextrin_Phosph"/>
</dbReference>
<dbReference type="NCBIfam" id="TIGR02094">
    <property type="entry name" value="more_P_ylases"/>
    <property type="match status" value="1"/>
</dbReference>
<evidence type="ECO:0000256" key="8">
    <source>
        <dbReference type="ARBA" id="ARBA00023277"/>
    </source>
</evidence>